<dbReference type="Proteomes" id="UP000010445">
    <property type="component" value="Unassembled WGS sequence"/>
</dbReference>
<dbReference type="EMBL" id="AMEM01000041">
    <property type="protein sequence ID" value="EKX87827.1"/>
    <property type="molecule type" value="Genomic_DNA"/>
</dbReference>
<dbReference type="AlphaFoldDB" id="L1M9G2"/>
<keyword evidence="2" id="KW-1185">Reference proteome</keyword>
<sequence>MCTFCHDSKNYHFVTPFGGDTHNFGIRTMSHMGFPEVST</sequence>
<evidence type="ECO:0000313" key="2">
    <source>
        <dbReference type="Proteomes" id="UP000010445"/>
    </source>
</evidence>
<dbReference type="HOGENOM" id="CLU_3308137_0_0_11"/>
<gene>
    <name evidence="1" type="ORF">HMPREF9997_02604</name>
</gene>
<organism evidence="1 2">
    <name type="scientific">Corynebacterium durum F0235</name>
    <dbReference type="NCBI Taxonomy" id="1035195"/>
    <lineage>
        <taxon>Bacteria</taxon>
        <taxon>Bacillati</taxon>
        <taxon>Actinomycetota</taxon>
        <taxon>Actinomycetes</taxon>
        <taxon>Mycobacteriales</taxon>
        <taxon>Corynebacteriaceae</taxon>
        <taxon>Corynebacterium</taxon>
    </lineage>
</organism>
<protein>
    <submittedName>
        <fullName evidence="1">Uncharacterized protein</fullName>
    </submittedName>
</protein>
<comment type="caution">
    <text evidence="1">The sequence shown here is derived from an EMBL/GenBank/DDBJ whole genome shotgun (WGS) entry which is preliminary data.</text>
</comment>
<proteinExistence type="predicted"/>
<evidence type="ECO:0000313" key="1">
    <source>
        <dbReference type="EMBL" id="EKX87827.1"/>
    </source>
</evidence>
<accession>L1M9G2</accession>
<name>L1M9G2_9CORY</name>
<reference evidence="1 2" key="1">
    <citation type="submission" date="2012-05" db="EMBL/GenBank/DDBJ databases">
        <authorList>
            <person name="Weinstock G."/>
            <person name="Sodergren E."/>
            <person name="Lobos E.A."/>
            <person name="Fulton L."/>
            <person name="Fulton R."/>
            <person name="Courtney L."/>
            <person name="Fronick C."/>
            <person name="O'Laughlin M."/>
            <person name="Godfrey J."/>
            <person name="Wilson R.M."/>
            <person name="Miner T."/>
            <person name="Farmer C."/>
            <person name="Delehaunty K."/>
            <person name="Cordes M."/>
            <person name="Minx P."/>
            <person name="Tomlinson C."/>
            <person name="Chen J."/>
            <person name="Wollam A."/>
            <person name="Pepin K.H."/>
            <person name="Bhonagiri V."/>
            <person name="Zhang X."/>
            <person name="Suruliraj S."/>
            <person name="Warren W."/>
            <person name="Mitreva M."/>
            <person name="Mardis E.R."/>
            <person name="Wilson R.K."/>
        </authorList>
    </citation>
    <scope>NUCLEOTIDE SEQUENCE [LARGE SCALE GENOMIC DNA]</scope>
    <source>
        <strain evidence="1 2">F0235</strain>
    </source>
</reference>